<sequence>MVSLRGASIERQEHTTRTVESQPLHARGPGRVSTPSPLLRVPAARRGAGGQHRLSPPVPRIRAAPDRARPKDLTFRRTLLDGVYSSRDGGSSRGGKQPARPGRRGLPLAERRSSPAAALAASARGPRHKASPSRPARPPTRTGTCAADRKVPL</sequence>
<dbReference type="EMBL" id="WJEC01008832">
    <property type="protein sequence ID" value="KAF7459762.1"/>
    <property type="molecule type" value="Genomic_DNA"/>
</dbReference>
<evidence type="ECO:0000313" key="2">
    <source>
        <dbReference type="EMBL" id="KAF7459762.1"/>
    </source>
</evidence>
<protein>
    <submittedName>
        <fullName evidence="3">Uncharacterized protein</fullName>
    </submittedName>
</protein>
<dbReference type="Proteomes" id="UP000335636">
    <property type="component" value="Unassembled WGS sequence"/>
</dbReference>
<gene>
    <name evidence="2" type="ORF">GHT09_020243</name>
    <name evidence="3" type="ORF">MONAX_5E031797</name>
</gene>
<accession>A0A5E4CKR3</accession>
<feature type="compositionally biased region" description="Basic and acidic residues" evidence="1">
    <location>
        <begin position="63"/>
        <end position="79"/>
    </location>
</feature>
<proteinExistence type="predicted"/>
<name>A0A5E4CKR3_MARMO</name>
<dbReference type="AlphaFoldDB" id="A0A5E4CKR3"/>
<evidence type="ECO:0000313" key="3">
    <source>
        <dbReference type="EMBL" id="VTJ82443.1"/>
    </source>
</evidence>
<dbReference type="Proteomes" id="UP000662637">
    <property type="component" value="Unassembled WGS sequence"/>
</dbReference>
<reference evidence="2" key="2">
    <citation type="submission" date="2020-08" db="EMBL/GenBank/DDBJ databases">
        <authorList>
            <person name="Shumante A."/>
            <person name="Zimin A.V."/>
            <person name="Puiu D."/>
            <person name="Salzberg S.L."/>
        </authorList>
    </citation>
    <scope>NUCLEOTIDE SEQUENCE</scope>
    <source>
        <strain evidence="2">WC2-LM</strain>
        <tissue evidence="2">Liver</tissue>
    </source>
</reference>
<dbReference type="EMBL" id="CABDUW010001541">
    <property type="protein sequence ID" value="VTJ82443.1"/>
    <property type="molecule type" value="Genomic_DNA"/>
</dbReference>
<evidence type="ECO:0000313" key="4">
    <source>
        <dbReference type="Proteomes" id="UP000335636"/>
    </source>
</evidence>
<feature type="region of interest" description="Disordered" evidence="1">
    <location>
        <begin position="1"/>
        <end position="153"/>
    </location>
</feature>
<organism evidence="3 4">
    <name type="scientific">Marmota monax</name>
    <name type="common">Woodchuck</name>
    <dbReference type="NCBI Taxonomy" id="9995"/>
    <lineage>
        <taxon>Eukaryota</taxon>
        <taxon>Metazoa</taxon>
        <taxon>Chordata</taxon>
        <taxon>Craniata</taxon>
        <taxon>Vertebrata</taxon>
        <taxon>Euteleostomi</taxon>
        <taxon>Mammalia</taxon>
        <taxon>Eutheria</taxon>
        <taxon>Euarchontoglires</taxon>
        <taxon>Glires</taxon>
        <taxon>Rodentia</taxon>
        <taxon>Sciuromorpha</taxon>
        <taxon>Sciuridae</taxon>
        <taxon>Xerinae</taxon>
        <taxon>Marmotini</taxon>
        <taxon>Marmota</taxon>
    </lineage>
</organism>
<feature type="compositionally biased region" description="Low complexity" evidence="1">
    <location>
        <begin position="114"/>
        <end position="124"/>
    </location>
</feature>
<reference evidence="3 4" key="1">
    <citation type="submission" date="2019-04" db="EMBL/GenBank/DDBJ databases">
        <authorList>
            <person name="Alioto T."/>
            <person name="Alioto T."/>
        </authorList>
    </citation>
    <scope>NUCLEOTIDE SEQUENCE [LARGE SCALE GENOMIC DNA]</scope>
</reference>
<keyword evidence="4" id="KW-1185">Reference proteome</keyword>
<feature type="compositionally biased region" description="Basic and acidic residues" evidence="1">
    <location>
        <begin position="8"/>
        <end position="17"/>
    </location>
</feature>
<evidence type="ECO:0000256" key="1">
    <source>
        <dbReference type="SAM" id="MobiDB-lite"/>
    </source>
</evidence>